<dbReference type="AlphaFoldDB" id="A0A3E2NVE7"/>
<keyword evidence="6" id="KW-1185">Reference proteome</keyword>
<evidence type="ECO:0000313" key="5">
    <source>
        <dbReference type="EMBL" id="RFZ84830.1"/>
    </source>
</evidence>
<name>A0A3E2NVE7_9SPHI</name>
<dbReference type="Proteomes" id="UP000260823">
    <property type="component" value="Unassembled WGS sequence"/>
</dbReference>
<dbReference type="InterPro" id="IPR029056">
    <property type="entry name" value="Ribokinase-like"/>
</dbReference>
<gene>
    <name evidence="5" type="ORF">DYU05_04275</name>
</gene>
<dbReference type="GO" id="GO:0016301">
    <property type="term" value="F:kinase activity"/>
    <property type="evidence" value="ECO:0007669"/>
    <property type="project" value="UniProtKB-KW"/>
</dbReference>
<dbReference type="Pfam" id="PF00294">
    <property type="entry name" value="PfkB"/>
    <property type="match status" value="1"/>
</dbReference>
<sequence length="345" mass="37819">MFNQAHKTGSVLTFGELLLRLCPDADGNWLSTNKLPFHVGGAELNVATALALWEVPSKYFTALPDNGISDQLLSYVANLGIDVSAVHKGGSRLGLFYLTQGKDMKHDAVIYDRAGSSFAELKTGVVDWDNVLNGVSWFHFSAICPALSQTTADLCEEALKAASAKGITISIDLNYRAKLWQYNKVPYEVMPALAKYCDLIMGNVWSAEKLLGIPVMPDIHESGQRSIYLKEALSSSQEIMSRYPKCKAVANTFRFDDGKGIEYYTALYTDGQLHSSAVYDANHVVDKVGSGDCYMAGLVYGFYNRFSPSEIVDFATAAAFDKLFIEGDATTSTVEKIKSSIKPNF</sequence>
<keyword evidence="2" id="KW-0808">Transferase</keyword>
<protein>
    <submittedName>
        <fullName evidence="5">Sugar kinase</fullName>
    </submittedName>
</protein>
<proteinExistence type="inferred from homology"/>
<evidence type="ECO:0000259" key="4">
    <source>
        <dbReference type="Pfam" id="PF00294"/>
    </source>
</evidence>
<dbReference type="PANTHER" id="PTHR43320">
    <property type="entry name" value="SUGAR KINASE"/>
    <property type="match status" value="1"/>
</dbReference>
<evidence type="ECO:0000256" key="3">
    <source>
        <dbReference type="ARBA" id="ARBA00022777"/>
    </source>
</evidence>
<dbReference type="Gene3D" id="3.40.1190.20">
    <property type="match status" value="1"/>
</dbReference>
<evidence type="ECO:0000256" key="2">
    <source>
        <dbReference type="ARBA" id="ARBA00022679"/>
    </source>
</evidence>
<dbReference type="PANTHER" id="PTHR43320:SF2">
    <property type="entry name" value="2-DEHYDRO-3-DEOXYGLUCONOKINASE_2-DEHYDRO-3-DEOXYGALACTONOKINASE"/>
    <property type="match status" value="1"/>
</dbReference>
<dbReference type="InterPro" id="IPR011611">
    <property type="entry name" value="PfkB_dom"/>
</dbReference>
<keyword evidence="3 5" id="KW-0418">Kinase</keyword>
<dbReference type="RefSeq" id="WP_117381732.1">
    <property type="nucleotide sequence ID" value="NZ_QWDE01000001.1"/>
</dbReference>
<dbReference type="InterPro" id="IPR052700">
    <property type="entry name" value="Carb_kinase_PfkB-like"/>
</dbReference>
<organism evidence="5 6">
    <name type="scientific">Mucilaginibacter terrenus</name>
    <dbReference type="NCBI Taxonomy" id="2482727"/>
    <lineage>
        <taxon>Bacteria</taxon>
        <taxon>Pseudomonadati</taxon>
        <taxon>Bacteroidota</taxon>
        <taxon>Sphingobacteriia</taxon>
        <taxon>Sphingobacteriales</taxon>
        <taxon>Sphingobacteriaceae</taxon>
        <taxon>Mucilaginibacter</taxon>
    </lineage>
</organism>
<dbReference type="EMBL" id="QWDE01000001">
    <property type="protein sequence ID" value="RFZ84830.1"/>
    <property type="molecule type" value="Genomic_DNA"/>
</dbReference>
<evidence type="ECO:0000313" key="6">
    <source>
        <dbReference type="Proteomes" id="UP000260823"/>
    </source>
</evidence>
<reference evidence="5 6" key="1">
    <citation type="submission" date="2018-08" db="EMBL/GenBank/DDBJ databases">
        <title>Mucilaginibacter terrae sp. nov., isolated from manganese diggings.</title>
        <authorList>
            <person name="Huang Y."/>
            <person name="Zhou Z."/>
        </authorList>
    </citation>
    <scope>NUCLEOTIDE SEQUENCE [LARGE SCALE GENOMIC DNA]</scope>
    <source>
        <strain evidence="5 6">ZH6</strain>
    </source>
</reference>
<dbReference type="SUPFAM" id="SSF53613">
    <property type="entry name" value="Ribokinase-like"/>
    <property type="match status" value="1"/>
</dbReference>
<comment type="caution">
    <text evidence="5">The sequence shown here is derived from an EMBL/GenBank/DDBJ whole genome shotgun (WGS) entry which is preliminary data.</text>
</comment>
<dbReference type="CDD" id="cd01166">
    <property type="entry name" value="KdgK"/>
    <property type="match status" value="1"/>
</dbReference>
<accession>A0A3E2NVE7</accession>
<evidence type="ECO:0000256" key="1">
    <source>
        <dbReference type="ARBA" id="ARBA00010688"/>
    </source>
</evidence>
<feature type="domain" description="Carbohydrate kinase PfkB" evidence="4">
    <location>
        <begin position="11"/>
        <end position="319"/>
    </location>
</feature>
<dbReference type="OrthoDB" id="9813569at2"/>
<comment type="similarity">
    <text evidence="1">Belongs to the carbohydrate kinase PfkB family.</text>
</comment>